<sequence>MNIDYLKERNSLVIHHDLTAQYKIVFIIFILNIINASINLYILKDNQWGVFEMLWVTIATSSVIMLIYYSFSFFQKSKINYVELNDIEALIEYSVLGRKKYSLLLVDGSKRHFSKLVKAHDMIKTKELFKTIGVKTILK</sequence>
<reference evidence="2 3" key="1">
    <citation type="submission" date="2016-10" db="EMBL/GenBank/DDBJ databases">
        <authorList>
            <person name="de Groot N.N."/>
        </authorList>
    </citation>
    <scope>NUCLEOTIDE SEQUENCE [LARGE SCALE GENOMIC DNA]</scope>
    <source>
        <strain evidence="2 3">CGMCC 1.6114</strain>
    </source>
</reference>
<keyword evidence="1" id="KW-0812">Transmembrane</keyword>
<evidence type="ECO:0000256" key="1">
    <source>
        <dbReference type="SAM" id="Phobius"/>
    </source>
</evidence>
<accession>A0A1I6VGJ2</accession>
<dbReference type="EMBL" id="FPAG01000009">
    <property type="protein sequence ID" value="SFT12838.1"/>
    <property type="molecule type" value="Genomic_DNA"/>
</dbReference>
<proteinExistence type="predicted"/>
<feature type="transmembrane region" description="Helical" evidence="1">
    <location>
        <begin position="20"/>
        <end position="42"/>
    </location>
</feature>
<organism evidence="2 3">
    <name type="scientific">Zhouia amylolytica</name>
    <dbReference type="NCBI Taxonomy" id="376730"/>
    <lineage>
        <taxon>Bacteria</taxon>
        <taxon>Pseudomonadati</taxon>
        <taxon>Bacteroidota</taxon>
        <taxon>Flavobacteriia</taxon>
        <taxon>Flavobacteriales</taxon>
        <taxon>Flavobacteriaceae</taxon>
        <taxon>Zhouia</taxon>
    </lineage>
</organism>
<keyword evidence="1" id="KW-1133">Transmembrane helix</keyword>
<name>A0A1I6VGJ2_9FLAO</name>
<dbReference type="RefSeq" id="WP_055725820.1">
    <property type="nucleotide sequence ID" value="NZ_FPAG01000009.1"/>
</dbReference>
<dbReference type="Proteomes" id="UP000183209">
    <property type="component" value="Unassembled WGS sequence"/>
</dbReference>
<gene>
    <name evidence="2" type="ORF">SAMN04487906_3115</name>
</gene>
<protein>
    <submittedName>
        <fullName evidence="2">Uncharacterized protein</fullName>
    </submittedName>
</protein>
<evidence type="ECO:0000313" key="3">
    <source>
        <dbReference type="Proteomes" id="UP000183209"/>
    </source>
</evidence>
<evidence type="ECO:0000313" key="2">
    <source>
        <dbReference type="EMBL" id="SFT12838.1"/>
    </source>
</evidence>
<keyword evidence="1" id="KW-0472">Membrane</keyword>
<feature type="transmembrane region" description="Helical" evidence="1">
    <location>
        <begin position="48"/>
        <end position="71"/>
    </location>
</feature>
<dbReference type="AlphaFoldDB" id="A0A1I6VGJ2"/>